<dbReference type="GO" id="GO:0005737">
    <property type="term" value="C:cytoplasm"/>
    <property type="evidence" value="ECO:0007669"/>
    <property type="project" value="TreeGrafter"/>
</dbReference>
<dbReference type="GO" id="GO:0016712">
    <property type="term" value="F:oxidoreductase activity, acting on paired donors, with incorporation or reduction of molecular oxygen, reduced flavin or flavoprotein as one donor, and incorporation of one atom of oxygen"/>
    <property type="evidence" value="ECO:0007669"/>
    <property type="project" value="TreeGrafter"/>
</dbReference>
<evidence type="ECO:0000256" key="1">
    <source>
        <dbReference type="ARBA" id="ARBA00001971"/>
    </source>
</evidence>
<keyword evidence="4 8" id="KW-0560">Oxidoreductase</keyword>
<evidence type="ECO:0000256" key="8">
    <source>
        <dbReference type="RuleBase" id="RU000461"/>
    </source>
</evidence>
<organism evidence="10 11">
    <name type="scientific">Folsomia candida</name>
    <name type="common">Springtail</name>
    <dbReference type="NCBI Taxonomy" id="158441"/>
    <lineage>
        <taxon>Eukaryota</taxon>
        <taxon>Metazoa</taxon>
        <taxon>Ecdysozoa</taxon>
        <taxon>Arthropoda</taxon>
        <taxon>Hexapoda</taxon>
        <taxon>Collembola</taxon>
        <taxon>Entomobryomorpha</taxon>
        <taxon>Isotomoidea</taxon>
        <taxon>Isotomidae</taxon>
        <taxon>Proisotominae</taxon>
        <taxon>Folsomia</taxon>
    </lineage>
</organism>
<reference evidence="10 11" key="1">
    <citation type="submission" date="2015-12" db="EMBL/GenBank/DDBJ databases">
        <title>The genome of Folsomia candida.</title>
        <authorList>
            <person name="Faddeeva A."/>
            <person name="Derks M.F."/>
            <person name="Anvar Y."/>
            <person name="Smit S."/>
            <person name="Van Straalen N."/>
            <person name="Roelofs D."/>
        </authorList>
    </citation>
    <scope>NUCLEOTIDE SEQUENCE [LARGE SCALE GENOMIC DNA]</scope>
    <source>
        <strain evidence="10 11">VU population</strain>
        <tissue evidence="10">Whole body</tissue>
    </source>
</reference>
<dbReference type="Proteomes" id="UP000198287">
    <property type="component" value="Unassembled WGS sequence"/>
</dbReference>
<keyword evidence="11" id="KW-1185">Reference proteome</keyword>
<dbReference type="OrthoDB" id="2789670at2759"/>
<name>A0A226CYL5_FOLCA</name>
<dbReference type="FunFam" id="1.10.630.10:FF:000036">
    <property type="entry name" value="CYtochrome P450 family"/>
    <property type="match status" value="1"/>
</dbReference>
<evidence type="ECO:0000256" key="5">
    <source>
        <dbReference type="ARBA" id="ARBA00023004"/>
    </source>
</evidence>
<dbReference type="InterPro" id="IPR017972">
    <property type="entry name" value="Cyt_P450_CS"/>
</dbReference>
<dbReference type="InterPro" id="IPR002401">
    <property type="entry name" value="Cyt_P450_E_grp-I"/>
</dbReference>
<evidence type="ECO:0000256" key="2">
    <source>
        <dbReference type="ARBA" id="ARBA00010617"/>
    </source>
</evidence>
<dbReference type="Gene3D" id="1.10.630.10">
    <property type="entry name" value="Cytochrome P450"/>
    <property type="match status" value="1"/>
</dbReference>
<dbReference type="PANTHER" id="PTHR24300:SF403">
    <property type="entry name" value="CYTOCHROME P450 306A1"/>
    <property type="match status" value="1"/>
</dbReference>
<dbReference type="PROSITE" id="PS00086">
    <property type="entry name" value="CYTOCHROME_P450"/>
    <property type="match status" value="1"/>
</dbReference>
<keyword evidence="6 8" id="KW-0503">Monooxygenase</keyword>
<keyword evidence="9" id="KW-0472">Membrane</keyword>
<dbReference type="AlphaFoldDB" id="A0A226CYL5"/>
<comment type="caution">
    <text evidence="10">The sequence shown here is derived from an EMBL/GenBank/DDBJ whole genome shotgun (WGS) entry which is preliminary data.</text>
</comment>
<dbReference type="InterPro" id="IPR050182">
    <property type="entry name" value="Cytochrome_P450_fam2"/>
</dbReference>
<evidence type="ECO:0000256" key="6">
    <source>
        <dbReference type="ARBA" id="ARBA00023033"/>
    </source>
</evidence>
<dbReference type="GO" id="GO:0008395">
    <property type="term" value="F:steroid hydroxylase activity"/>
    <property type="evidence" value="ECO:0007669"/>
    <property type="project" value="TreeGrafter"/>
</dbReference>
<evidence type="ECO:0000313" key="10">
    <source>
        <dbReference type="EMBL" id="OXA37136.1"/>
    </source>
</evidence>
<dbReference type="InterPro" id="IPR036396">
    <property type="entry name" value="Cyt_P450_sf"/>
</dbReference>
<comment type="cofactor">
    <cofactor evidence="1 7">
        <name>heme</name>
        <dbReference type="ChEBI" id="CHEBI:30413"/>
    </cofactor>
</comment>
<comment type="similarity">
    <text evidence="2 8">Belongs to the cytochrome P450 family.</text>
</comment>
<feature type="binding site" description="axial binding residue" evidence="7">
    <location>
        <position position="543"/>
    </location>
    <ligand>
        <name>heme</name>
        <dbReference type="ChEBI" id="CHEBI:30413"/>
    </ligand>
    <ligandPart>
        <name>Fe</name>
        <dbReference type="ChEBI" id="CHEBI:18248"/>
    </ligandPart>
</feature>
<evidence type="ECO:0000256" key="7">
    <source>
        <dbReference type="PIRSR" id="PIRSR602401-1"/>
    </source>
</evidence>
<gene>
    <name evidence="10" type="ORF">Fcan01_28112</name>
</gene>
<keyword evidence="9" id="KW-1133">Transmembrane helix</keyword>
<dbReference type="GO" id="GO:0006805">
    <property type="term" value="P:xenobiotic metabolic process"/>
    <property type="evidence" value="ECO:0007669"/>
    <property type="project" value="TreeGrafter"/>
</dbReference>
<accession>A0A226CYL5</accession>
<dbReference type="Pfam" id="PF00067">
    <property type="entry name" value="p450"/>
    <property type="match status" value="1"/>
</dbReference>
<protein>
    <submittedName>
        <fullName evidence="10">Methyl farnesoate epoxidase</fullName>
    </submittedName>
</protein>
<evidence type="ECO:0000256" key="4">
    <source>
        <dbReference type="ARBA" id="ARBA00023002"/>
    </source>
</evidence>
<dbReference type="STRING" id="158441.A0A226CYL5"/>
<feature type="transmembrane region" description="Helical" evidence="9">
    <location>
        <begin position="89"/>
        <end position="109"/>
    </location>
</feature>
<dbReference type="PRINTS" id="PR00385">
    <property type="entry name" value="P450"/>
</dbReference>
<evidence type="ECO:0000256" key="9">
    <source>
        <dbReference type="SAM" id="Phobius"/>
    </source>
</evidence>
<keyword evidence="5 7" id="KW-0408">Iron</keyword>
<dbReference type="PRINTS" id="PR00463">
    <property type="entry name" value="EP450I"/>
</dbReference>
<dbReference type="PANTHER" id="PTHR24300">
    <property type="entry name" value="CYTOCHROME P450 508A4-RELATED"/>
    <property type="match status" value="1"/>
</dbReference>
<dbReference type="InterPro" id="IPR001128">
    <property type="entry name" value="Cyt_P450"/>
</dbReference>
<dbReference type="GO" id="GO:0020037">
    <property type="term" value="F:heme binding"/>
    <property type="evidence" value="ECO:0007669"/>
    <property type="project" value="InterPro"/>
</dbReference>
<keyword evidence="9" id="KW-0812">Transmembrane</keyword>
<evidence type="ECO:0000313" key="11">
    <source>
        <dbReference type="Proteomes" id="UP000198287"/>
    </source>
</evidence>
<dbReference type="EMBL" id="LNIX01000064">
    <property type="protein sequence ID" value="OXA37136.1"/>
    <property type="molecule type" value="Genomic_DNA"/>
</dbReference>
<dbReference type="GO" id="GO:0005506">
    <property type="term" value="F:iron ion binding"/>
    <property type="evidence" value="ECO:0007669"/>
    <property type="project" value="InterPro"/>
</dbReference>
<keyword evidence="3 7" id="KW-0479">Metal-binding</keyword>
<dbReference type="OMA" id="IMEVTGS"/>
<proteinExistence type="inferred from homology"/>
<dbReference type="GO" id="GO:0006082">
    <property type="term" value="P:organic acid metabolic process"/>
    <property type="evidence" value="ECO:0007669"/>
    <property type="project" value="TreeGrafter"/>
</dbReference>
<dbReference type="SUPFAM" id="SSF48264">
    <property type="entry name" value="Cytochrome P450"/>
    <property type="match status" value="1"/>
</dbReference>
<evidence type="ECO:0000256" key="3">
    <source>
        <dbReference type="ARBA" id="ARBA00022723"/>
    </source>
</evidence>
<sequence>MHVMCIVTCFSVQYQGRPSTTDFGPPYYLSNSFKVYRNVFLNLFHFISTFTTNFGYKIKSGIDNNLISMVTVSKTWAITKYLIELISKIMISLPILITAFVGAVIYYTFFVRRKNKFKLGGKFPEGPRGLPFIGNMHQLNKTHPFLFPAKWAEQYGDIYAISMAGVKTYVISDYKMVKEIFSQEPAFAGRLQTGGEIPLSDLYTNGQLHGIINTEGKPWEDLRRFTLRQLRDFGFGKNTMEAFIMDEVMEVLDWMKSVEEESIPDIKSKITVAVVNSLWMVISGHRYKHDDPKILDLSKELTVIKNFRVLEEAASSGGIAFFWPWVEKLGFQGFTAYRNYQEKMRNLFTDVVRDHQDTYSADYSRDFIDVFLKEVKSCDDHDSAFFKDVGERQLIAVVKDLFEAGTETSSTTLSWIFLYMATFPEVQKKLQEEIDDVVGTSRLCSISDRPNLPYVEAFLAETLRYSSIVPGGVGHRALFDVVYKGYAFPKGTAIMPNQYGIHFNPKIWGDPQNFRPERFLSPDGKSFKKHDALIAFSTGKRQCVGETLARDTLFLYTSNIFQRFQIKFDPNKANSNPGFGSMAGFVMSPLPYSIVLKDRTM</sequence>
<keyword evidence="7 8" id="KW-0349">Heme</keyword>